<evidence type="ECO:0000313" key="2">
    <source>
        <dbReference type="EMBL" id="KIY93775.1"/>
    </source>
</evidence>
<dbReference type="RefSeq" id="XP_013892795.1">
    <property type="nucleotide sequence ID" value="XM_014037341.1"/>
</dbReference>
<feature type="region of interest" description="Disordered" evidence="1">
    <location>
        <begin position="36"/>
        <end position="67"/>
    </location>
</feature>
<organism evidence="2 3">
    <name type="scientific">Monoraphidium neglectum</name>
    <dbReference type="NCBI Taxonomy" id="145388"/>
    <lineage>
        <taxon>Eukaryota</taxon>
        <taxon>Viridiplantae</taxon>
        <taxon>Chlorophyta</taxon>
        <taxon>core chlorophytes</taxon>
        <taxon>Chlorophyceae</taxon>
        <taxon>CS clade</taxon>
        <taxon>Sphaeropleales</taxon>
        <taxon>Selenastraceae</taxon>
        <taxon>Monoraphidium</taxon>
    </lineage>
</organism>
<feature type="non-terminal residue" evidence="2">
    <location>
        <position position="1"/>
    </location>
</feature>
<feature type="compositionally biased region" description="Low complexity" evidence="1">
    <location>
        <begin position="52"/>
        <end position="67"/>
    </location>
</feature>
<accession>A0A0D2MF87</accession>
<reference evidence="2 3" key="1">
    <citation type="journal article" date="2013" name="BMC Genomics">
        <title>Reconstruction of the lipid metabolism for the microalga Monoraphidium neglectum from its genome sequence reveals characteristics suitable for biofuel production.</title>
        <authorList>
            <person name="Bogen C."/>
            <person name="Al-Dilaimi A."/>
            <person name="Albersmeier A."/>
            <person name="Wichmann J."/>
            <person name="Grundmann M."/>
            <person name="Rupp O."/>
            <person name="Lauersen K.J."/>
            <person name="Blifernez-Klassen O."/>
            <person name="Kalinowski J."/>
            <person name="Goesmann A."/>
            <person name="Mussgnug J.H."/>
            <person name="Kruse O."/>
        </authorList>
    </citation>
    <scope>NUCLEOTIDE SEQUENCE [LARGE SCALE GENOMIC DNA]</scope>
    <source>
        <strain evidence="2 3">SAG 48.87</strain>
    </source>
</reference>
<dbReference type="KEGG" id="mng:MNEG_14188"/>
<dbReference type="OrthoDB" id="9970435at2759"/>
<evidence type="ECO:0000313" key="3">
    <source>
        <dbReference type="Proteomes" id="UP000054498"/>
    </source>
</evidence>
<dbReference type="EMBL" id="KK104532">
    <property type="protein sequence ID" value="KIY93775.1"/>
    <property type="molecule type" value="Genomic_DNA"/>
</dbReference>
<name>A0A0D2MF87_9CHLO</name>
<dbReference type="Proteomes" id="UP000054498">
    <property type="component" value="Unassembled WGS sequence"/>
</dbReference>
<proteinExistence type="predicted"/>
<sequence>GNAPEELPEHIIGASRLYRVDFERCGKLEEYAAAAAAPSLPLGPPPGPPPDAGSLAAGEAAAAAQAP</sequence>
<protein>
    <submittedName>
        <fullName evidence="2">Uncharacterized protein</fullName>
    </submittedName>
</protein>
<evidence type="ECO:0000256" key="1">
    <source>
        <dbReference type="SAM" id="MobiDB-lite"/>
    </source>
</evidence>
<keyword evidence="3" id="KW-1185">Reference proteome</keyword>
<dbReference type="AlphaFoldDB" id="A0A0D2MF87"/>
<feature type="compositionally biased region" description="Pro residues" evidence="1">
    <location>
        <begin position="41"/>
        <end position="51"/>
    </location>
</feature>
<gene>
    <name evidence="2" type="ORF">MNEG_14188</name>
</gene>
<dbReference type="GeneID" id="25731725"/>